<gene>
    <name evidence="1" type="ORF">AOY20_10170</name>
</gene>
<dbReference type="Proteomes" id="UP000064939">
    <property type="component" value="Chromosome"/>
</dbReference>
<dbReference type="Pfam" id="PF04299">
    <property type="entry name" value="FMN_bind_2"/>
    <property type="match status" value="1"/>
</dbReference>
<evidence type="ECO:0000313" key="1">
    <source>
        <dbReference type="EMBL" id="ALH95865.1"/>
    </source>
</evidence>
<dbReference type="PANTHER" id="PTHR35802">
    <property type="entry name" value="PROTEASE SYNTHASE AND SPORULATION PROTEIN PAI 2"/>
    <property type="match status" value="1"/>
</dbReference>
<dbReference type="AlphaFoldDB" id="A0A0N9VF23"/>
<dbReference type="PANTHER" id="PTHR35802:SF1">
    <property type="entry name" value="PROTEASE SYNTHASE AND SPORULATION PROTEIN PAI 2"/>
    <property type="match status" value="1"/>
</dbReference>
<dbReference type="KEGG" id="aei:AOY20_10170"/>
<keyword evidence="2" id="KW-1185">Reference proteome</keyword>
<sequence length="208" mass="23808">MYLPHDFKETRSDILLKIIQDNALGSLITYSDQGLDANHLPFEYDEKTHSLWAHIAKENDLVQLLQQEQDVLVIFKVNDAYVSPNWYLGKLEHHRAVPTWNYAVVHVNGIASLVEDDKVLRGVLARLTRRHEAKQIKPWRMSDAPTTDYIQEQLNKIVAVQIKITNLVGKLKLSQNKSEVDQKAVADAFKEGGVSDLSTMMYQELNNK</sequence>
<dbReference type="STRING" id="1324350.AOY20_10170"/>
<dbReference type="OrthoDB" id="9794948at2"/>
<accession>A0A0N9VF23</accession>
<name>A0A0N9VF23_9GAMM</name>
<protein>
    <submittedName>
        <fullName evidence="1">Transcriptional regulator</fullName>
    </submittedName>
</protein>
<dbReference type="PIRSF" id="PIRSF010372">
    <property type="entry name" value="PaiB"/>
    <property type="match status" value="1"/>
</dbReference>
<dbReference type="InterPro" id="IPR012349">
    <property type="entry name" value="Split_barrel_FMN-bd"/>
</dbReference>
<dbReference type="InterPro" id="IPR007396">
    <property type="entry name" value="TR_PAI2-type"/>
</dbReference>
<organism evidence="1 2">
    <name type="scientific">Acinetobacter equi</name>
    <dbReference type="NCBI Taxonomy" id="1324350"/>
    <lineage>
        <taxon>Bacteria</taxon>
        <taxon>Pseudomonadati</taxon>
        <taxon>Pseudomonadota</taxon>
        <taxon>Gammaproteobacteria</taxon>
        <taxon>Moraxellales</taxon>
        <taxon>Moraxellaceae</taxon>
        <taxon>Acinetobacter</taxon>
    </lineage>
</organism>
<proteinExistence type="predicted"/>
<evidence type="ECO:0000313" key="2">
    <source>
        <dbReference type="Proteomes" id="UP000064939"/>
    </source>
</evidence>
<dbReference type="EMBL" id="CP012808">
    <property type="protein sequence ID" value="ALH95865.1"/>
    <property type="molecule type" value="Genomic_DNA"/>
</dbReference>
<dbReference type="SUPFAM" id="SSF50475">
    <property type="entry name" value="FMN-binding split barrel"/>
    <property type="match status" value="1"/>
</dbReference>
<dbReference type="RefSeq" id="WP_054581753.1">
    <property type="nucleotide sequence ID" value="NZ_CP012808.1"/>
</dbReference>
<reference evidence="1 2" key="1">
    <citation type="journal article" date="2015" name="Int. J. Syst. Evol. Microbiol.">
        <title>Acinetobacter equi sp. nov. isolated from horse faeces.</title>
        <authorList>
            <person name="Poppel M.T."/>
            <person name="Skiebe E."/>
            <person name="Laue M."/>
            <person name="Bergmann H."/>
            <person name="Ebersberger I."/>
            <person name="Garn T."/>
            <person name="Fruth A."/>
            <person name="Baumgardt S."/>
            <person name="Busse H.J."/>
            <person name="Wilharm G."/>
        </authorList>
    </citation>
    <scope>NUCLEOTIDE SEQUENCE [LARGE SCALE GENOMIC DNA]</scope>
    <source>
        <strain evidence="1 2">114</strain>
    </source>
</reference>
<dbReference type="Gene3D" id="2.30.110.10">
    <property type="entry name" value="Electron Transport, Fmn-binding Protein, Chain A"/>
    <property type="match status" value="1"/>
</dbReference>